<sequence length="455" mass="49163">MDLITILQWFLVLASSVGLYFVAPLARTADEFFRGSRREQAPNALFLTSSLVISWLFAKSITNAANLGQSFGLVGGVAYAGYYLSFVVAGLVIIRLRTRGGYLSIHHFLETKFGRGAIVVFTFLIIIRLYNEIWSNTIVIGSYFGATGTLPYYVAIVVFTLLTLAYTLKGGMSSSIMTDVIQMALFVVLLVVILGFIFPAQEGGIQSFATSGTWDLAHGLDLLLVAVIQCFSYPFHDPVLTDRGFISAPKTTLKSYLWAGLIGALCIVFFSFVGIFTRLQGLEGEAPVAAARYFGAPMLLLMNLIMVTSASSTLDSAMASFSKLVSIDLSRSPLPKVSTGRLAMVALTVLGTIPVFFDPTILSATTVSGTVVLGLAPIFLFWSARVPRIAFHLSVVGGLLLGGTLSFITLPDWLIFTEGKYAALLSTNVITSVYCFSVFGISCLTGRIRRGHKAI</sequence>
<keyword evidence="8" id="KW-0915">Sodium</keyword>
<evidence type="ECO:0000256" key="14">
    <source>
        <dbReference type="SAM" id="Phobius"/>
    </source>
</evidence>
<accession>A0A7C9BKJ9</accession>
<dbReference type="InterPro" id="IPR050277">
    <property type="entry name" value="Sodium:Solute_Symporter"/>
</dbReference>
<dbReference type="InterPro" id="IPR038377">
    <property type="entry name" value="Na/Glc_symporter_sf"/>
</dbReference>
<evidence type="ECO:0000256" key="4">
    <source>
        <dbReference type="ARBA" id="ARBA00022475"/>
    </source>
</evidence>
<dbReference type="GO" id="GO:0005886">
    <property type="term" value="C:plasma membrane"/>
    <property type="evidence" value="ECO:0007669"/>
    <property type="project" value="UniProtKB-SubCell"/>
</dbReference>
<keyword evidence="4" id="KW-1003">Cell membrane</keyword>
<dbReference type="Pfam" id="PF00474">
    <property type="entry name" value="SSF"/>
    <property type="match status" value="1"/>
</dbReference>
<feature type="transmembrane region" description="Helical" evidence="14">
    <location>
        <begin position="180"/>
        <end position="198"/>
    </location>
</feature>
<keyword evidence="10 14" id="KW-0472">Membrane</keyword>
<dbReference type="PROSITE" id="PS50283">
    <property type="entry name" value="NA_SOLUT_SYMP_3"/>
    <property type="match status" value="1"/>
</dbReference>
<comment type="subcellular location">
    <subcellularLocation>
        <location evidence="1">Cell membrane</location>
        <topology evidence="1">Multi-pass membrane protein</topology>
    </subcellularLocation>
</comment>
<evidence type="ECO:0000256" key="2">
    <source>
        <dbReference type="ARBA" id="ARBA00006434"/>
    </source>
</evidence>
<feature type="transmembrane region" description="Helical" evidence="14">
    <location>
        <begin position="71"/>
        <end position="93"/>
    </location>
</feature>
<keyword evidence="11" id="KW-0739">Sodium transport</keyword>
<keyword evidence="6" id="KW-0769">Symport</keyword>
<feature type="transmembrane region" description="Helical" evidence="14">
    <location>
        <begin position="113"/>
        <end position="130"/>
    </location>
</feature>
<organism evidence="15 16">
    <name type="scientific">Salmonirosea aquatica</name>
    <dbReference type="NCBI Taxonomy" id="2654236"/>
    <lineage>
        <taxon>Bacteria</taxon>
        <taxon>Pseudomonadati</taxon>
        <taxon>Bacteroidota</taxon>
        <taxon>Cytophagia</taxon>
        <taxon>Cytophagales</taxon>
        <taxon>Spirosomataceae</taxon>
        <taxon>Salmonirosea</taxon>
    </lineage>
</organism>
<keyword evidence="7 14" id="KW-1133">Transmembrane helix</keyword>
<keyword evidence="16" id="KW-1185">Reference proteome</keyword>
<evidence type="ECO:0000256" key="13">
    <source>
        <dbReference type="RuleBase" id="RU362091"/>
    </source>
</evidence>
<dbReference type="GO" id="GO:0006814">
    <property type="term" value="P:sodium ion transport"/>
    <property type="evidence" value="ECO:0007669"/>
    <property type="project" value="UniProtKB-KW"/>
</dbReference>
<feature type="transmembrane region" description="Helical" evidence="14">
    <location>
        <begin position="150"/>
        <end position="168"/>
    </location>
</feature>
<evidence type="ECO:0000256" key="6">
    <source>
        <dbReference type="ARBA" id="ARBA00022847"/>
    </source>
</evidence>
<proteinExistence type="inferred from homology"/>
<dbReference type="EMBL" id="WHLY01000002">
    <property type="protein sequence ID" value="MPR36243.1"/>
    <property type="molecule type" value="Genomic_DNA"/>
</dbReference>
<feature type="transmembrane region" description="Helical" evidence="14">
    <location>
        <begin position="363"/>
        <end position="382"/>
    </location>
</feature>
<keyword evidence="9" id="KW-0406">Ion transport</keyword>
<evidence type="ECO:0000256" key="8">
    <source>
        <dbReference type="ARBA" id="ARBA00023053"/>
    </source>
</evidence>
<dbReference type="AlphaFoldDB" id="A0A7C9BKJ9"/>
<evidence type="ECO:0000256" key="1">
    <source>
        <dbReference type="ARBA" id="ARBA00004651"/>
    </source>
</evidence>
<dbReference type="GO" id="GO:0015293">
    <property type="term" value="F:symporter activity"/>
    <property type="evidence" value="ECO:0007669"/>
    <property type="project" value="UniProtKB-KW"/>
</dbReference>
<evidence type="ECO:0000256" key="5">
    <source>
        <dbReference type="ARBA" id="ARBA00022692"/>
    </source>
</evidence>
<feature type="transmembrane region" description="Helical" evidence="14">
    <location>
        <begin position="339"/>
        <end position="357"/>
    </location>
</feature>
<evidence type="ECO:0000313" key="15">
    <source>
        <dbReference type="EMBL" id="MPR36243.1"/>
    </source>
</evidence>
<evidence type="ECO:0000256" key="3">
    <source>
        <dbReference type="ARBA" id="ARBA00022448"/>
    </source>
</evidence>
<keyword evidence="3" id="KW-0813">Transport</keyword>
<dbReference type="PANTHER" id="PTHR48086">
    <property type="entry name" value="SODIUM/PROLINE SYMPORTER-RELATED"/>
    <property type="match status" value="1"/>
</dbReference>
<dbReference type="Gene3D" id="1.20.1730.10">
    <property type="entry name" value="Sodium/glucose cotransporter"/>
    <property type="match status" value="1"/>
</dbReference>
<comment type="similarity">
    <text evidence="2 13">Belongs to the sodium:solute symporter (SSF) (TC 2.A.21) family.</text>
</comment>
<name>A0A7C9BKJ9_9BACT</name>
<evidence type="ECO:0000256" key="9">
    <source>
        <dbReference type="ARBA" id="ARBA00023065"/>
    </source>
</evidence>
<keyword evidence="5 14" id="KW-0812">Transmembrane</keyword>
<dbReference type="Proteomes" id="UP000479293">
    <property type="component" value="Unassembled WGS sequence"/>
</dbReference>
<evidence type="ECO:0000256" key="11">
    <source>
        <dbReference type="ARBA" id="ARBA00023201"/>
    </source>
</evidence>
<evidence type="ECO:0000256" key="12">
    <source>
        <dbReference type="ARBA" id="ARBA00033708"/>
    </source>
</evidence>
<dbReference type="PANTHER" id="PTHR48086:SF3">
    <property type="entry name" value="SODIUM_PROLINE SYMPORTER"/>
    <property type="match status" value="1"/>
</dbReference>
<feature type="transmembrane region" description="Helical" evidence="14">
    <location>
        <begin position="44"/>
        <end position="65"/>
    </location>
</feature>
<feature type="transmembrane region" description="Helical" evidence="14">
    <location>
        <begin position="256"/>
        <end position="276"/>
    </location>
</feature>
<comment type="caution">
    <text evidence="15">The sequence shown here is derived from an EMBL/GenBank/DDBJ whole genome shotgun (WGS) entry which is preliminary data.</text>
</comment>
<comment type="catalytic activity">
    <reaction evidence="12">
        <text>L-proline(in) + Na(+)(in) = L-proline(out) + Na(+)(out)</text>
        <dbReference type="Rhea" id="RHEA:28967"/>
        <dbReference type="ChEBI" id="CHEBI:29101"/>
        <dbReference type="ChEBI" id="CHEBI:60039"/>
    </reaction>
</comment>
<gene>
    <name evidence="15" type="ORF">GBK04_23575</name>
</gene>
<feature type="transmembrane region" description="Helical" evidence="14">
    <location>
        <begin position="421"/>
        <end position="444"/>
    </location>
</feature>
<evidence type="ECO:0000256" key="7">
    <source>
        <dbReference type="ARBA" id="ARBA00022989"/>
    </source>
</evidence>
<protein>
    <submittedName>
        <fullName evidence="15">Sodium:solute symporter</fullName>
    </submittedName>
</protein>
<feature type="transmembrane region" description="Helical" evidence="14">
    <location>
        <begin position="389"/>
        <end position="409"/>
    </location>
</feature>
<feature type="transmembrane region" description="Helical" evidence="14">
    <location>
        <begin position="6"/>
        <end position="23"/>
    </location>
</feature>
<feature type="transmembrane region" description="Helical" evidence="14">
    <location>
        <begin position="296"/>
        <end position="318"/>
    </location>
</feature>
<evidence type="ECO:0000313" key="16">
    <source>
        <dbReference type="Proteomes" id="UP000479293"/>
    </source>
</evidence>
<dbReference type="InterPro" id="IPR001734">
    <property type="entry name" value="Na/solute_symporter"/>
</dbReference>
<evidence type="ECO:0000256" key="10">
    <source>
        <dbReference type="ARBA" id="ARBA00023136"/>
    </source>
</evidence>
<reference evidence="15 16" key="1">
    <citation type="submission" date="2019-10" db="EMBL/GenBank/DDBJ databases">
        <title>Draft Genome Sequence of Cytophagaceae sp. SJW1-29.</title>
        <authorList>
            <person name="Choi A."/>
        </authorList>
    </citation>
    <scope>NUCLEOTIDE SEQUENCE [LARGE SCALE GENOMIC DNA]</scope>
    <source>
        <strain evidence="15 16">SJW1-29</strain>
    </source>
</reference>